<proteinExistence type="predicted"/>
<dbReference type="InterPro" id="IPR001387">
    <property type="entry name" value="Cro/C1-type_HTH"/>
</dbReference>
<dbReference type="GO" id="GO:0003677">
    <property type="term" value="F:DNA binding"/>
    <property type="evidence" value="ECO:0007669"/>
    <property type="project" value="InterPro"/>
</dbReference>
<dbReference type="PANTHER" id="PTHR35894">
    <property type="entry name" value="GENERAL SECRETION PATHWAY PROTEIN A-RELATED"/>
    <property type="match status" value="1"/>
</dbReference>
<dbReference type="InterPro" id="IPR049945">
    <property type="entry name" value="AAA_22"/>
</dbReference>
<reference evidence="2 3" key="1">
    <citation type="submission" date="2018-04" db="EMBL/GenBank/DDBJ databases">
        <title>Genomic Encyclopedia of Archaeal and Bacterial Type Strains, Phase II (KMG-II): from individual species to whole genera.</title>
        <authorList>
            <person name="Goeker M."/>
        </authorList>
    </citation>
    <scope>NUCLEOTIDE SEQUENCE [LARGE SCALE GENOMIC DNA]</scope>
    <source>
        <strain evidence="2 3">DSM 5822</strain>
    </source>
</reference>
<dbReference type="OrthoDB" id="9780149at2"/>
<feature type="domain" description="HTH cro/C1-type" evidence="1">
    <location>
        <begin position="3"/>
        <end position="35"/>
    </location>
</feature>
<gene>
    <name evidence="2" type="ORF">C8N29_101319</name>
</gene>
<dbReference type="Gene3D" id="3.40.50.300">
    <property type="entry name" value="P-loop containing nucleotide triphosphate hydrolases"/>
    <property type="match status" value="1"/>
</dbReference>
<dbReference type="SUPFAM" id="SSF47413">
    <property type="entry name" value="lambda repressor-like DNA-binding domains"/>
    <property type="match status" value="1"/>
</dbReference>
<organism evidence="2 3">
    <name type="scientific">Agitococcus lubricus</name>
    <dbReference type="NCBI Taxonomy" id="1077255"/>
    <lineage>
        <taxon>Bacteria</taxon>
        <taxon>Pseudomonadati</taxon>
        <taxon>Pseudomonadota</taxon>
        <taxon>Gammaproteobacteria</taxon>
        <taxon>Moraxellales</taxon>
        <taxon>Moraxellaceae</taxon>
        <taxon>Agitococcus</taxon>
    </lineage>
</organism>
<evidence type="ECO:0000259" key="1">
    <source>
        <dbReference type="PROSITE" id="PS50943"/>
    </source>
</evidence>
<sequence>MNLKTLLENHRISQRNLADAIGISAASVNNIIKGEWPKSPNQSDLIASISQFLTRKGIAKIEIEAVFNAKNLPSTQEKEAMLLRKQTLSQKARKHFQLFSNPFAQDVQSLDELYTSTDINYVRAAMYNAAKNGGFIAVCAESGAGKSTLRRELIERIHRERLAIITIEPYILAAEDNDIKGKTLKSAHIAEAIIHSLAPLENPKRSPEARFRQLHKLLKESSRAGNQHVIIIEEAHSLPIPTLKHLKRFFELEDGFKKLLSIILIGQNELALKLSEQNQEVREVVQRCEIVTLDPLTHTGLVDYLQHRIKNTGRKLAEFIDETGINALSMRLSASGTRKHEPTRSLLYPLAIGNLITGALNLAADLGVPVINADIIREA</sequence>
<comment type="caution">
    <text evidence="2">The sequence shown here is derived from an EMBL/GenBank/DDBJ whole genome shotgun (WGS) entry which is preliminary data.</text>
</comment>
<dbReference type="PANTHER" id="PTHR35894:SF1">
    <property type="entry name" value="PHOSPHORIBULOKINASE _ URIDINE KINASE FAMILY"/>
    <property type="match status" value="1"/>
</dbReference>
<dbReference type="RefSeq" id="WP_107864261.1">
    <property type="nucleotide sequence ID" value="NZ_QAON01000001.1"/>
</dbReference>
<accession>A0A2T5J3W6</accession>
<dbReference type="AlphaFoldDB" id="A0A2T5J3W6"/>
<dbReference type="InterPro" id="IPR052026">
    <property type="entry name" value="ExeA_AAA_ATPase_DNA-bind"/>
</dbReference>
<dbReference type="Pfam" id="PF13412">
    <property type="entry name" value="HTH_24"/>
    <property type="match status" value="1"/>
</dbReference>
<dbReference type="InterPro" id="IPR003593">
    <property type="entry name" value="AAA+_ATPase"/>
</dbReference>
<name>A0A2T5J3W6_9GAMM</name>
<dbReference type="EMBL" id="QAON01000001">
    <property type="protein sequence ID" value="PTQ91246.1"/>
    <property type="molecule type" value="Genomic_DNA"/>
</dbReference>
<dbReference type="Pfam" id="PF13401">
    <property type="entry name" value="AAA_22"/>
    <property type="match status" value="1"/>
</dbReference>
<dbReference type="SMART" id="SM00382">
    <property type="entry name" value="AAA"/>
    <property type="match status" value="1"/>
</dbReference>
<keyword evidence="3" id="KW-1185">Reference proteome</keyword>
<dbReference type="GO" id="GO:0016887">
    <property type="term" value="F:ATP hydrolysis activity"/>
    <property type="evidence" value="ECO:0007669"/>
    <property type="project" value="InterPro"/>
</dbReference>
<protein>
    <submittedName>
        <fullName evidence="2">Type II secretory pathway predicted ATPase ExeA</fullName>
    </submittedName>
</protein>
<evidence type="ECO:0000313" key="3">
    <source>
        <dbReference type="Proteomes" id="UP000244223"/>
    </source>
</evidence>
<dbReference type="Gene3D" id="1.10.260.40">
    <property type="entry name" value="lambda repressor-like DNA-binding domains"/>
    <property type="match status" value="1"/>
</dbReference>
<dbReference type="Proteomes" id="UP000244223">
    <property type="component" value="Unassembled WGS sequence"/>
</dbReference>
<dbReference type="InterPro" id="IPR010982">
    <property type="entry name" value="Lambda_DNA-bd_dom_sf"/>
</dbReference>
<dbReference type="CDD" id="cd00093">
    <property type="entry name" value="HTH_XRE"/>
    <property type="match status" value="1"/>
</dbReference>
<dbReference type="InterPro" id="IPR027417">
    <property type="entry name" value="P-loop_NTPase"/>
</dbReference>
<dbReference type="SUPFAM" id="SSF52540">
    <property type="entry name" value="P-loop containing nucleoside triphosphate hydrolases"/>
    <property type="match status" value="1"/>
</dbReference>
<dbReference type="PROSITE" id="PS50943">
    <property type="entry name" value="HTH_CROC1"/>
    <property type="match status" value="1"/>
</dbReference>
<evidence type="ECO:0000313" key="2">
    <source>
        <dbReference type="EMBL" id="PTQ91246.1"/>
    </source>
</evidence>